<dbReference type="GO" id="GO:0019433">
    <property type="term" value="P:triglyceride catabolic process"/>
    <property type="evidence" value="ECO:0007669"/>
    <property type="project" value="TreeGrafter"/>
</dbReference>
<dbReference type="RefSeq" id="WP_285661385.1">
    <property type="nucleotide sequence ID" value="NZ_BSTX01000001.1"/>
</dbReference>
<dbReference type="AlphaFoldDB" id="A0A9W6SI14"/>
<accession>A0A9W6SI14</accession>
<organism evidence="5 6">
    <name type="scientific">Actinorhabdospora filicis</name>
    <dbReference type="NCBI Taxonomy" id="1785913"/>
    <lineage>
        <taxon>Bacteria</taxon>
        <taxon>Bacillati</taxon>
        <taxon>Actinomycetota</taxon>
        <taxon>Actinomycetes</taxon>
        <taxon>Micromonosporales</taxon>
        <taxon>Micromonosporaceae</taxon>
        <taxon>Actinorhabdospora</taxon>
    </lineage>
</organism>
<dbReference type="Gene3D" id="3.40.50.1110">
    <property type="entry name" value="SGNH hydrolase"/>
    <property type="match status" value="1"/>
</dbReference>
<dbReference type="Pfam" id="PF13472">
    <property type="entry name" value="Lipase_GDSL_2"/>
    <property type="match status" value="1"/>
</dbReference>
<feature type="signal peptide" evidence="3">
    <location>
        <begin position="1"/>
        <end position="24"/>
    </location>
</feature>
<feature type="domain" description="SGNH hydrolase-type esterase" evidence="4">
    <location>
        <begin position="32"/>
        <end position="271"/>
    </location>
</feature>
<keyword evidence="2" id="KW-1015">Disulfide bond</keyword>
<evidence type="ECO:0000313" key="5">
    <source>
        <dbReference type="EMBL" id="GLZ76202.1"/>
    </source>
</evidence>
<feature type="disulfide bond" evidence="2">
    <location>
        <begin position="195"/>
        <end position="242"/>
    </location>
</feature>
<keyword evidence="6" id="KW-1185">Reference proteome</keyword>
<gene>
    <name evidence="5" type="ORF">Afil01_10090</name>
</gene>
<reference evidence="5" key="1">
    <citation type="submission" date="2023-03" db="EMBL/GenBank/DDBJ databases">
        <title>Actinorhabdospora filicis NBRC 111898.</title>
        <authorList>
            <person name="Ichikawa N."/>
            <person name="Sato H."/>
            <person name="Tonouchi N."/>
        </authorList>
    </citation>
    <scope>NUCLEOTIDE SEQUENCE</scope>
    <source>
        <strain evidence="5">NBRC 111898</strain>
    </source>
</reference>
<feature type="active site" description="Nucleophile" evidence="1">
    <location>
        <position position="36"/>
    </location>
</feature>
<feature type="disulfide bond" evidence="2">
    <location>
        <begin position="53"/>
        <end position="77"/>
    </location>
</feature>
<evidence type="ECO:0000313" key="6">
    <source>
        <dbReference type="Proteomes" id="UP001165079"/>
    </source>
</evidence>
<dbReference type="PANTHER" id="PTHR37981:SF1">
    <property type="entry name" value="SGNH HYDROLASE-TYPE ESTERASE DOMAIN-CONTAINING PROTEIN"/>
    <property type="match status" value="1"/>
</dbReference>
<comment type="caution">
    <text evidence="5">The sequence shown here is derived from an EMBL/GenBank/DDBJ whole genome shotgun (WGS) entry which is preliminary data.</text>
</comment>
<evidence type="ECO:0000256" key="1">
    <source>
        <dbReference type="PIRSR" id="PIRSR637460-1"/>
    </source>
</evidence>
<keyword evidence="3" id="KW-0732">Signal</keyword>
<evidence type="ECO:0000256" key="3">
    <source>
        <dbReference type="SAM" id="SignalP"/>
    </source>
</evidence>
<dbReference type="PANTHER" id="PTHR37981">
    <property type="entry name" value="LIPASE 2"/>
    <property type="match status" value="1"/>
</dbReference>
<evidence type="ECO:0000256" key="2">
    <source>
        <dbReference type="PIRSR" id="PIRSR637460-2"/>
    </source>
</evidence>
<name>A0A9W6SI14_9ACTN</name>
<sequence length="280" mass="29493">MRLSRLLAVASACLVALVPTAAHAADPVDYVALGDSFTAGPLIPGQTWDVPGCLRSDRNYPSLLARETGARLTDVSCSGATTHGFWSPQSTFWGTNAPQLDAIGPGTDLVTIGISGNDVGFMDVLLTCLSKGLVDPWGDPCRRHYVKDGKDELRTRIGDVAEDVAAALDAVHERAPGARVLLVGYPALLPASGGCWWRATLGKGDVPYLDGVNRALNDMLGRVAGEHGAEFVDVWERGHDICAPGAERWVEAVIPTRPAAPVHPNASGMAAVAERIAEAL</sequence>
<dbReference type="Proteomes" id="UP001165079">
    <property type="component" value="Unassembled WGS sequence"/>
</dbReference>
<feature type="chain" id="PRO_5040874656" evidence="3">
    <location>
        <begin position="25"/>
        <end position="280"/>
    </location>
</feature>
<dbReference type="InterPro" id="IPR013830">
    <property type="entry name" value="SGNH_hydro"/>
</dbReference>
<evidence type="ECO:0000259" key="4">
    <source>
        <dbReference type="Pfam" id="PF13472"/>
    </source>
</evidence>
<dbReference type="InterPro" id="IPR037460">
    <property type="entry name" value="SEST-like"/>
</dbReference>
<dbReference type="EMBL" id="BSTX01000001">
    <property type="protein sequence ID" value="GLZ76202.1"/>
    <property type="molecule type" value="Genomic_DNA"/>
</dbReference>
<feature type="disulfide bond" evidence="2">
    <location>
        <begin position="128"/>
        <end position="141"/>
    </location>
</feature>
<dbReference type="GO" id="GO:0004806">
    <property type="term" value="F:triacylglycerol lipase activity"/>
    <property type="evidence" value="ECO:0007669"/>
    <property type="project" value="TreeGrafter"/>
</dbReference>
<proteinExistence type="predicted"/>
<dbReference type="CDD" id="cd01823">
    <property type="entry name" value="SEST_like"/>
    <property type="match status" value="1"/>
</dbReference>
<dbReference type="SUPFAM" id="SSF52266">
    <property type="entry name" value="SGNH hydrolase"/>
    <property type="match status" value="1"/>
</dbReference>
<protein>
    <submittedName>
        <fullName evidence="5">Lipase</fullName>
    </submittedName>
</protein>
<dbReference type="InterPro" id="IPR036514">
    <property type="entry name" value="SGNH_hydro_sf"/>
</dbReference>
<feature type="active site" evidence="1">
    <location>
        <position position="263"/>
    </location>
</feature>